<dbReference type="SMART" id="SM00614">
    <property type="entry name" value="ZnF_BED"/>
    <property type="match status" value="1"/>
</dbReference>
<dbReference type="GO" id="GO:1990837">
    <property type="term" value="F:sequence-specific double-stranded DNA binding"/>
    <property type="evidence" value="ECO:0007669"/>
    <property type="project" value="TreeGrafter"/>
</dbReference>
<dbReference type="EMBL" id="JAAALK010000287">
    <property type="protein sequence ID" value="KAG8058624.1"/>
    <property type="molecule type" value="Genomic_DNA"/>
</dbReference>
<feature type="transmembrane region" description="Helical" evidence="6">
    <location>
        <begin position="134"/>
        <end position="150"/>
    </location>
</feature>
<accession>A0A8J5VVW4</accession>
<keyword evidence="2 4" id="KW-0863">Zinc-finger</keyword>
<keyword evidence="3" id="KW-0862">Zinc</keyword>
<evidence type="ECO:0000313" key="8">
    <source>
        <dbReference type="EMBL" id="KAG8058624.1"/>
    </source>
</evidence>
<evidence type="ECO:0000313" key="9">
    <source>
        <dbReference type="Proteomes" id="UP000729402"/>
    </source>
</evidence>
<organism evidence="8 9">
    <name type="scientific">Zizania palustris</name>
    <name type="common">Northern wild rice</name>
    <dbReference type="NCBI Taxonomy" id="103762"/>
    <lineage>
        <taxon>Eukaryota</taxon>
        <taxon>Viridiplantae</taxon>
        <taxon>Streptophyta</taxon>
        <taxon>Embryophyta</taxon>
        <taxon>Tracheophyta</taxon>
        <taxon>Spermatophyta</taxon>
        <taxon>Magnoliopsida</taxon>
        <taxon>Liliopsida</taxon>
        <taxon>Poales</taxon>
        <taxon>Poaceae</taxon>
        <taxon>BOP clade</taxon>
        <taxon>Oryzoideae</taxon>
        <taxon>Oryzeae</taxon>
        <taxon>Zizaniinae</taxon>
        <taxon>Zizania</taxon>
    </lineage>
</organism>
<dbReference type="GO" id="GO:0008270">
    <property type="term" value="F:zinc ion binding"/>
    <property type="evidence" value="ECO:0007669"/>
    <property type="project" value="UniProtKB-KW"/>
</dbReference>
<evidence type="ECO:0000256" key="3">
    <source>
        <dbReference type="ARBA" id="ARBA00022833"/>
    </source>
</evidence>
<protein>
    <recommendedName>
        <fullName evidence="7">BED-type domain-containing protein</fullName>
    </recommendedName>
</protein>
<proteinExistence type="predicted"/>
<dbReference type="GO" id="GO:0005634">
    <property type="term" value="C:nucleus"/>
    <property type="evidence" value="ECO:0007669"/>
    <property type="project" value="TreeGrafter"/>
</dbReference>
<dbReference type="Proteomes" id="UP000729402">
    <property type="component" value="Unassembled WGS sequence"/>
</dbReference>
<evidence type="ECO:0000256" key="5">
    <source>
        <dbReference type="SAM" id="MobiDB-lite"/>
    </source>
</evidence>
<dbReference type="PROSITE" id="PS50808">
    <property type="entry name" value="ZF_BED"/>
    <property type="match status" value="1"/>
</dbReference>
<dbReference type="PANTHER" id="PTHR34396">
    <property type="entry name" value="OS03G0264950 PROTEIN-RELATED"/>
    <property type="match status" value="1"/>
</dbReference>
<evidence type="ECO:0000256" key="1">
    <source>
        <dbReference type="ARBA" id="ARBA00022723"/>
    </source>
</evidence>
<keyword evidence="6" id="KW-1133">Transmembrane helix</keyword>
<sequence>MSTPGSSSQPEQASQQASAPASVEETQPRNEENTIDLEDEEIVTGNCGSKRKLTSTVWNEFTRVKVKGVDKAKCMWCSKQLSGDTKNGTKHLHSHLKVCIYRKRDGGKVHSNLRFGTSEEGQVSLGNYIFDQDCILYFFLVIFIYLYKYYS</sequence>
<feature type="region of interest" description="Disordered" evidence="5">
    <location>
        <begin position="1"/>
        <end position="40"/>
    </location>
</feature>
<dbReference type="InterPro" id="IPR003656">
    <property type="entry name" value="Znf_BED"/>
</dbReference>
<evidence type="ECO:0000256" key="6">
    <source>
        <dbReference type="SAM" id="Phobius"/>
    </source>
</evidence>
<dbReference type="AlphaFoldDB" id="A0A8J5VVW4"/>
<evidence type="ECO:0000256" key="2">
    <source>
        <dbReference type="ARBA" id="ARBA00022771"/>
    </source>
</evidence>
<dbReference type="GO" id="GO:0006357">
    <property type="term" value="P:regulation of transcription by RNA polymerase II"/>
    <property type="evidence" value="ECO:0007669"/>
    <property type="project" value="TreeGrafter"/>
</dbReference>
<reference evidence="8" key="2">
    <citation type="submission" date="2021-02" db="EMBL/GenBank/DDBJ databases">
        <authorList>
            <person name="Kimball J.A."/>
            <person name="Haas M.W."/>
            <person name="Macchietto M."/>
            <person name="Kono T."/>
            <person name="Duquette J."/>
            <person name="Shao M."/>
        </authorList>
    </citation>
    <scope>NUCLEOTIDE SEQUENCE</scope>
    <source>
        <tissue evidence="8">Fresh leaf tissue</tissue>
    </source>
</reference>
<dbReference type="PANTHER" id="PTHR34396:SF25">
    <property type="entry name" value="BOUNDARY ELEMENT ASSOCIATED FACTOR"/>
    <property type="match status" value="1"/>
</dbReference>
<name>A0A8J5VVW4_ZIZPA</name>
<reference evidence="8" key="1">
    <citation type="journal article" date="2021" name="bioRxiv">
        <title>Whole Genome Assembly and Annotation of Northern Wild Rice, Zizania palustris L., Supports a Whole Genome Duplication in the Zizania Genus.</title>
        <authorList>
            <person name="Haas M."/>
            <person name="Kono T."/>
            <person name="Macchietto M."/>
            <person name="Millas R."/>
            <person name="McGilp L."/>
            <person name="Shao M."/>
            <person name="Duquette J."/>
            <person name="Hirsch C.N."/>
            <person name="Kimball J."/>
        </authorList>
    </citation>
    <scope>NUCLEOTIDE SEQUENCE</scope>
    <source>
        <tissue evidence="8">Fresh leaf tissue</tissue>
    </source>
</reference>
<feature type="domain" description="BED-type" evidence="7">
    <location>
        <begin position="52"/>
        <end position="117"/>
    </location>
</feature>
<keyword evidence="6" id="KW-0472">Membrane</keyword>
<keyword evidence="6" id="KW-0812">Transmembrane</keyword>
<dbReference type="InterPro" id="IPR053031">
    <property type="entry name" value="Cuticle_assoc_protein"/>
</dbReference>
<feature type="compositionally biased region" description="Low complexity" evidence="5">
    <location>
        <begin position="1"/>
        <end position="22"/>
    </location>
</feature>
<gene>
    <name evidence="8" type="ORF">GUJ93_ZPchr0002g26636</name>
</gene>
<evidence type="ECO:0000256" key="4">
    <source>
        <dbReference type="PROSITE-ProRule" id="PRU00027"/>
    </source>
</evidence>
<dbReference type="Pfam" id="PF02892">
    <property type="entry name" value="zf-BED"/>
    <property type="match status" value="1"/>
</dbReference>
<keyword evidence="1" id="KW-0479">Metal-binding</keyword>
<evidence type="ECO:0000259" key="7">
    <source>
        <dbReference type="PROSITE" id="PS50808"/>
    </source>
</evidence>
<dbReference type="OrthoDB" id="1900170at2759"/>
<keyword evidence="9" id="KW-1185">Reference proteome</keyword>
<comment type="caution">
    <text evidence="8">The sequence shown here is derived from an EMBL/GenBank/DDBJ whole genome shotgun (WGS) entry which is preliminary data.</text>
</comment>